<dbReference type="RefSeq" id="WP_168086081.1">
    <property type="nucleotide sequence ID" value="NZ_JAAVJI010000021.1"/>
</dbReference>
<accession>A0ABX0YNP1</accession>
<keyword evidence="3" id="KW-1185">Reference proteome</keyword>
<comment type="caution">
    <text evidence="2">The sequence shown here is derived from an EMBL/GenBank/DDBJ whole genome shotgun (WGS) entry which is preliminary data.</text>
</comment>
<sequence length="140" mass="16043">MTAYSPANGREITSEVLLKLRGDDLRNLPMACKTCPSAMWQITGKPDRPEAVTVRCYCPVMHTFTWDSRNQEEILDCDHLYEEEDEEAAPPQLSQAEEEANLPPFLKQQRERQRLEAQQPAEAPEVHESPETPEYNELDA</sequence>
<protein>
    <submittedName>
        <fullName evidence="2">Uncharacterized protein</fullName>
    </submittedName>
</protein>
<dbReference type="EMBL" id="JAAVJI010000021">
    <property type="protein sequence ID" value="NJP03503.1"/>
    <property type="molecule type" value="Genomic_DNA"/>
</dbReference>
<dbReference type="Proteomes" id="UP000746535">
    <property type="component" value="Unassembled WGS sequence"/>
</dbReference>
<evidence type="ECO:0000313" key="2">
    <source>
        <dbReference type="EMBL" id="NJP03503.1"/>
    </source>
</evidence>
<name>A0ABX0YNP1_9PSED</name>
<organism evidence="2 3">
    <name type="scientific">Pseudomonas quercus</name>
    <dbReference type="NCBI Taxonomy" id="2722792"/>
    <lineage>
        <taxon>Bacteria</taxon>
        <taxon>Pseudomonadati</taxon>
        <taxon>Pseudomonadota</taxon>
        <taxon>Gammaproteobacteria</taxon>
        <taxon>Pseudomonadales</taxon>
        <taxon>Pseudomonadaceae</taxon>
        <taxon>Pseudomonas</taxon>
    </lineage>
</organism>
<feature type="region of interest" description="Disordered" evidence="1">
    <location>
        <begin position="82"/>
        <end position="140"/>
    </location>
</feature>
<reference evidence="2 3" key="1">
    <citation type="submission" date="2020-03" db="EMBL/GenBank/DDBJ databases">
        <authorList>
            <person name="Wang L."/>
            <person name="He N."/>
            <person name="Li Y."/>
            <person name="Fang Y."/>
            <person name="Zhang F."/>
        </authorList>
    </citation>
    <scope>NUCLEOTIDE SEQUENCE [LARGE SCALE GENOMIC DNA]</scope>
    <source>
        <strain evidence="3">hsmgli-8</strain>
    </source>
</reference>
<evidence type="ECO:0000313" key="3">
    <source>
        <dbReference type="Proteomes" id="UP000746535"/>
    </source>
</evidence>
<proteinExistence type="predicted"/>
<gene>
    <name evidence="2" type="ORF">HBH25_21945</name>
</gene>
<evidence type="ECO:0000256" key="1">
    <source>
        <dbReference type="SAM" id="MobiDB-lite"/>
    </source>
</evidence>